<name>A0A4Y2E5D2_ARAVE</name>
<accession>A0A4Y2E5D2</accession>
<evidence type="ECO:0000313" key="1">
    <source>
        <dbReference type="EMBL" id="GBM24362.1"/>
    </source>
</evidence>
<keyword evidence="2" id="KW-1185">Reference proteome</keyword>
<proteinExistence type="predicted"/>
<evidence type="ECO:0000313" key="2">
    <source>
        <dbReference type="Proteomes" id="UP000499080"/>
    </source>
</evidence>
<comment type="caution">
    <text evidence="1">The sequence shown here is derived from an EMBL/GenBank/DDBJ whole genome shotgun (WGS) entry which is preliminary data.</text>
</comment>
<reference evidence="1 2" key="1">
    <citation type="journal article" date="2019" name="Sci. Rep.">
        <title>Orb-weaving spider Araneus ventricosus genome elucidates the spidroin gene catalogue.</title>
        <authorList>
            <person name="Kono N."/>
            <person name="Nakamura H."/>
            <person name="Ohtoshi R."/>
            <person name="Moran D.A.P."/>
            <person name="Shinohara A."/>
            <person name="Yoshida Y."/>
            <person name="Fujiwara M."/>
            <person name="Mori M."/>
            <person name="Tomita M."/>
            <person name="Arakawa K."/>
        </authorList>
    </citation>
    <scope>NUCLEOTIDE SEQUENCE [LARGE SCALE GENOMIC DNA]</scope>
</reference>
<gene>
    <name evidence="1" type="ORF">AVEN_202344_1</name>
</gene>
<dbReference type="Proteomes" id="UP000499080">
    <property type="component" value="Unassembled WGS sequence"/>
</dbReference>
<protein>
    <submittedName>
        <fullName evidence="1">Uncharacterized protein</fullName>
    </submittedName>
</protein>
<dbReference type="EMBL" id="BGPR01000516">
    <property type="protein sequence ID" value="GBM24362.1"/>
    <property type="molecule type" value="Genomic_DNA"/>
</dbReference>
<organism evidence="1 2">
    <name type="scientific">Araneus ventricosus</name>
    <name type="common">Orbweaver spider</name>
    <name type="synonym">Epeira ventricosa</name>
    <dbReference type="NCBI Taxonomy" id="182803"/>
    <lineage>
        <taxon>Eukaryota</taxon>
        <taxon>Metazoa</taxon>
        <taxon>Ecdysozoa</taxon>
        <taxon>Arthropoda</taxon>
        <taxon>Chelicerata</taxon>
        <taxon>Arachnida</taxon>
        <taxon>Araneae</taxon>
        <taxon>Araneomorphae</taxon>
        <taxon>Entelegynae</taxon>
        <taxon>Araneoidea</taxon>
        <taxon>Araneidae</taxon>
        <taxon>Araneus</taxon>
    </lineage>
</organism>
<dbReference type="AlphaFoldDB" id="A0A4Y2E5D2"/>
<sequence length="114" mass="12853">MRAEERDAIVVSSQDPLSKVGIFCEQFHRIRTIGRSHVIPSATCSRGTKLGSKSWQLAPRVVRSFIVSFPSTLPRTFHPRKGGVSSVTADDKNISSRIYFYSEMKLSSQIIYNF</sequence>